<dbReference type="InterPro" id="IPR001452">
    <property type="entry name" value="SH3_domain"/>
</dbReference>
<evidence type="ECO:0000256" key="11">
    <source>
        <dbReference type="ARBA" id="ARBA00023136"/>
    </source>
</evidence>
<dbReference type="Gene3D" id="1.10.150.50">
    <property type="entry name" value="Transcription Factor, Ets-1"/>
    <property type="match status" value="1"/>
</dbReference>
<evidence type="ECO:0000256" key="9">
    <source>
        <dbReference type="ARBA" id="ARBA00022737"/>
    </source>
</evidence>
<accession>A0A4V3XIG7</accession>
<proteinExistence type="inferred from homology"/>
<feature type="region of interest" description="Disordered" evidence="15">
    <location>
        <begin position="396"/>
        <end position="516"/>
    </location>
</feature>
<protein>
    <recommendedName>
        <fullName evidence="5">Actin cytoskeleton-regulatory complex protein SLA1</fullName>
    </recommendedName>
</protein>
<feature type="compositionally biased region" description="Basic and acidic residues" evidence="15">
    <location>
        <begin position="269"/>
        <end position="284"/>
    </location>
</feature>
<name>A0A4V3XIG7_9APHY</name>
<dbReference type="Pfam" id="PF08226">
    <property type="entry name" value="DUF1720"/>
    <property type="match status" value="1"/>
</dbReference>
<keyword evidence="18" id="KW-1185">Reference proteome</keyword>
<feature type="compositionally biased region" description="Polar residues" evidence="15">
    <location>
        <begin position="990"/>
        <end position="1011"/>
    </location>
</feature>
<sequence length="1139" mass="122268">MSDDDTYLAILKASYGYDPQPDAEDEIAIKEDQILLLIERTDDDWWKVKVKTEGEEEGPVGLIPSAYVEPAPHTAVVKALYDYDAVQPGELTVKEDDLLHVYEKDEDWWLVSLGEGGKAGYVPGNYCGDPPRPEYLDPADRVASNKAQADDIKTWAISEVDKKGKKKKGTLGVGNGALFFASESDKTPVQKWQTADVISFKVEKSKHIHVEIGGSQPISLHFHASSKDVPEEITTKLESSRALSSAPAPAPTIHTSPSPPPALLQVSEPIERPRSSTKSVHFDAAEPLIIPAPDQLDDVEDEEPEPEPEPTHVQEDEPLDLSGDPAVVLYDFTADGEDELSVKEGEALIVLERDSDEWWKVQNGDGLEGVVPASYVELLPGANVTVAAASRTVVEDVTDEEDDEAAREAEAAAVAQAEAEQAETQRKKAAAAEKERKKREAEQRAKAAAAAADADRRKREQERERQKEKEKAAAAAETDRRKKSDESPKRKSSEGSSRGSVDKRGPPTGHVRTWHDRSGQFRVDAALLGFANGKLRLHKVNGVVIEVPAEKMSAEDLAYVESASKASGVKSDDDDEPLEHRRRSLQPTAQPSRPAPPKKGPTIDWFEFFLSAGCDVDDCTRYANAFERDKIDDAILPDITDSIMRSLGLREGDIIRVQKAIAQRNPVKHEQTNDRHKEEQMRRDEEIARQLQAEESGKRGQAPNLFAGGPNGALKSNVRRGRPQPSKSLPPPSVALDAINTAGNHISRGSTPLIASPASPPVSSSPPPVQAPARTSSAVPAVNGFDDDAWTNRPSSTKPLAPTPPAVAPRAPSAPPASVSPPAPAPPVAPPPIAQAVSSPPAPSLAKTTESDIFDQLTRLSKLRVQPPPLAPSPSTVPTVSPPPRGFSQGMGMGSSPAPMAQHLQAQQTGFAHPQNGPRGPFAPVPANQSLLQPLVPTTTGFNSFVPTRPSSTPTTFQQQPFQPQPSFLSAQPTGFIPPPSAPPMFAQPTGFSGPSMQPLMSQPTGYASQPMLPQQTGMMNGNFGGMGGNMNIPPVPPMPQMTGFGQMQSNSGFNPGYGQSPFDNPIPSPPAQSQNTTSAANIFAAMKSGTFASDNNTLPQAPGKYDALRSNTMPLTAQPTGWGYQGMNGMQGGYGYQR</sequence>
<evidence type="ECO:0000256" key="3">
    <source>
        <dbReference type="ARBA" id="ARBA00004413"/>
    </source>
</evidence>
<keyword evidence="9" id="KW-0677">Repeat</keyword>
<dbReference type="Gene3D" id="2.30.30.40">
    <property type="entry name" value="SH3 Domains"/>
    <property type="match status" value="3"/>
</dbReference>
<gene>
    <name evidence="17" type="ORF">EUX98_g5055</name>
</gene>
<dbReference type="GO" id="GO:0006897">
    <property type="term" value="P:endocytosis"/>
    <property type="evidence" value="ECO:0007669"/>
    <property type="project" value="UniProtKB-KW"/>
</dbReference>
<dbReference type="Pfam" id="PF00018">
    <property type="entry name" value="SH3_1"/>
    <property type="match status" value="2"/>
</dbReference>
<comment type="similarity">
    <text evidence="4">Belongs to the SLA1 family.</text>
</comment>
<feature type="region of interest" description="Disordered" evidence="15">
    <location>
        <begin position="226"/>
        <end position="322"/>
    </location>
</feature>
<dbReference type="InterPro" id="IPR013761">
    <property type="entry name" value="SAM/pointed_sf"/>
</dbReference>
<feature type="compositionally biased region" description="Pro residues" evidence="15">
    <location>
        <begin position="758"/>
        <end position="770"/>
    </location>
</feature>
<dbReference type="PANTHER" id="PTHR15735:SF12">
    <property type="entry name" value="CDC42-INTERACTING PROTEIN 4, ISOFORM B"/>
    <property type="match status" value="1"/>
</dbReference>
<dbReference type="InterPro" id="IPR013182">
    <property type="entry name" value="DUF1720"/>
</dbReference>
<dbReference type="InterPro" id="IPR007131">
    <property type="entry name" value="SHD1"/>
</dbReference>
<dbReference type="CDD" id="cd00174">
    <property type="entry name" value="SH3"/>
    <property type="match status" value="1"/>
</dbReference>
<evidence type="ECO:0000256" key="12">
    <source>
        <dbReference type="ARBA" id="ARBA00023203"/>
    </source>
</evidence>
<comment type="caution">
    <text evidence="17">The sequence shown here is derived from an EMBL/GenBank/DDBJ whole genome shotgun (WGS) entry which is preliminary data.</text>
</comment>
<feature type="region of interest" description="Disordered" evidence="15">
    <location>
        <begin position="865"/>
        <end position="1011"/>
    </location>
</feature>
<keyword evidence="11" id="KW-0472">Membrane</keyword>
<reference evidence="17 18" key="1">
    <citation type="submission" date="2019-02" db="EMBL/GenBank/DDBJ databases">
        <title>Genome sequencing of the rare red list fungi Antrodiella citrinella (Flaviporus citrinellus).</title>
        <authorList>
            <person name="Buettner E."/>
            <person name="Kellner H."/>
        </authorList>
    </citation>
    <scope>NUCLEOTIDE SEQUENCE [LARGE SCALE GENOMIC DNA]</scope>
    <source>
        <strain evidence="17 18">DSM 108506</strain>
    </source>
</reference>
<keyword evidence="13" id="KW-0206">Cytoskeleton</keyword>
<dbReference type="Pfam" id="PF14604">
    <property type="entry name" value="SH3_9"/>
    <property type="match status" value="1"/>
</dbReference>
<dbReference type="InterPro" id="IPR056996">
    <property type="entry name" value="PH_SLA1"/>
</dbReference>
<keyword evidence="10" id="KW-0967">Endosome</keyword>
<dbReference type="CDD" id="cd11773">
    <property type="entry name" value="SH3_Sla1p_1"/>
    <property type="match status" value="1"/>
</dbReference>
<feature type="compositionally biased region" description="Acidic residues" evidence="15">
    <location>
        <begin position="396"/>
        <end position="405"/>
    </location>
</feature>
<dbReference type="GO" id="GO:0043130">
    <property type="term" value="F:ubiquitin binding"/>
    <property type="evidence" value="ECO:0007669"/>
    <property type="project" value="InterPro"/>
</dbReference>
<feature type="compositionally biased region" description="Basic and acidic residues" evidence="15">
    <location>
        <begin position="667"/>
        <end position="688"/>
    </location>
</feature>
<dbReference type="PRINTS" id="PR00452">
    <property type="entry name" value="SH3DOMAIN"/>
</dbReference>
<evidence type="ECO:0000256" key="1">
    <source>
        <dbReference type="ARBA" id="ARBA00004125"/>
    </source>
</evidence>
<keyword evidence="7" id="KW-0963">Cytoplasm</keyword>
<dbReference type="Pfam" id="PF03983">
    <property type="entry name" value="SHD1"/>
    <property type="match status" value="1"/>
</dbReference>
<dbReference type="GO" id="GO:0030674">
    <property type="term" value="F:protein-macromolecule adaptor activity"/>
    <property type="evidence" value="ECO:0007669"/>
    <property type="project" value="InterPro"/>
</dbReference>
<dbReference type="GO" id="GO:0030479">
    <property type="term" value="C:actin cortical patch"/>
    <property type="evidence" value="ECO:0007669"/>
    <property type="project" value="UniProtKB-SubCell"/>
</dbReference>
<dbReference type="GO" id="GO:0005886">
    <property type="term" value="C:plasma membrane"/>
    <property type="evidence" value="ECO:0007669"/>
    <property type="project" value="UniProtKB-SubCell"/>
</dbReference>
<feature type="region of interest" description="Disordered" evidence="15">
    <location>
        <begin position="665"/>
        <end position="847"/>
    </location>
</feature>
<dbReference type="SMART" id="SM00326">
    <property type="entry name" value="SH3"/>
    <property type="match status" value="3"/>
</dbReference>
<evidence type="ECO:0000256" key="15">
    <source>
        <dbReference type="SAM" id="MobiDB-lite"/>
    </source>
</evidence>
<dbReference type="OrthoDB" id="5971719at2759"/>
<feature type="region of interest" description="Disordered" evidence="15">
    <location>
        <begin position="562"/>
        <end position="600"/>
    </location>
</feature>
<evidence type="ECO:0000256" key="14">
    <source>
        <dbReference type="PROSITE-ProRule" id="PRU00192"/>
    </source>
</evidence>
<evidence type="ECO:0000313" key="18">
    <source>
        <dbReference type="Proteomes" id="UP000308730"/>
    </source>
</evidence>
<feature type="compositionally biased region" description="Basic and acidic residues" evidence="15">
    <location>
        <begin position="226"/>
        <end position="239"/>
    </location>
</feature>
<evidence type="ECO:0000256" key="6">
    <source>
        <dbReference type="ARBA" id="ARBA00022443"/>
    </source>
</evidence>
<dbReference type="GO" id="GO:0042802">
    <property type="term" value="F:identical protein binding"/>
    <property type="evidence" value="ECO:0007669"/>
    <property type="project" value="InterPro"/>
</dbReference>
<evidence type="ECO:0000256" key="13">
    <source>
        <dbReference type="ARBA" id="ARBA00023212"/>
    </source>
</evidence>
<dbReference type="EMBL" id="SGPM01000138">
    <property type="protein sequence ID" value="THH29133.1"/>
    <property type="molecule type" value="Genomic_DNA"/>
</dbReference>
<evidence type="ECO:0000256" key="2">
    <source>
        <dbReference type="ARBA" id="ARBA00004134"/>
    </source>
</evidence>
<dbReference type="GO" id="GO:0003779">
    <property type="term" value="F:actin binding"/>
    <property type="evidence" value="ECO:0007669"/>
    <property type="project" value="UniProtKB-KW"/>
</dbReference>
<evidence type="ECO:0000259" key="16">
    <source>
        <dbReference type="PROSITE" id="PS50002"/>
    </source>
</evidence>
<evidence type="ECO:0000256" key="5">
    <source>
        <dbReference type="ARBA" id="ARBA00020357"/>
    </source>
</evidence>
<dbReference type="Pfam" id="PF24081">
    <property type="entry name" value="PH_SLA1"/>
    <property type="match status" value="1"/>
</dbReference>
<keyword evidence="8" id="KW-0254">Endocytosis</keyword>
<feature type="compositionally biased region" description="Polar residues" evidence="15">
    <location>
        <begin position="741"/>
        <end position="750"/>
    </location>
</feature>
<evidence type="ECO:0000256" key="7">
    <source>
        <dbReference type="ARBA" id="ARBA00022490"/>
    </source>
</evidence>
<feature type="domain" description="SH3" evidence="16">
    <location>
        <begin position="72"/>
        <end position="132"/>
    </location>
</feature>
<dbReference type="PANTHER" id="PTHR15735">
    <property type="entry name" value="FCH AND DOUBLE SH3 DOMAINS PROTEIN"/>
    <property type="match status" value="1"/>
</dbReference>
<organism evidence="17 18">
    <name type="scientific">Antrodiella citrinella</name>
    <dbReference type="NCBI Taxonomy" id="2447956"/>
    <lineage>
        <taxon>Eukaryota</taxon>
        <taxon>Fungi</taxon>
        <taxon>Dikarya</taxon>
        <taxon>Basidiomycota</taxon>
        <taxon>Agaricomycotina</taxon>
        <taxon>Agaricomycetes</taxon>
        <taxon>Polyporales</taxon>
        <taxon>Steccherinaceae</taxon>
        <taxon>Antrodiella</taxon>
    </lineage>
</organism>
<feature type="compositionally biased region" description="Pro residues" evidence="15">
    <location>
        <begin position="801"/>
        <end position="833"/>
    </location>
</feature>
<feature type="compositionally biased region" description="Acidic residues" evidence="15">
    <location>
        <begin position="295"/>
        <end position="308"/>
    </location>
</feature>
<feature type="compositionally biased region" description="Polar residues" evidence="15">
    <location>
        <begin position="927"/>
        <end position="946"/>
    </location>
</feature>
<feature type="compositionally biased region" description="Basic and acidic residues" evidence="15">
    <location>
        <begin position="423"/>
        <end position="445"/>
    </location>
</feature>
<feature type="domain" description="SH3" evidence="16">
    <location>
        <begin position="321"/>
        <end position="381"/>
    </location>
</feature>
<comment type="subcellular location">
    <subcellularLocation>
        <location evidence="3">Cell membrane</location>
        <topology evidence="3">Peripheral membrane protein</topology>
        <orientation evidence="3">Cytoplasmic side</orientation>
    </subcellularLocation>
    <subcellularLocation>
        <location evidence="2">Cytoplasm</location>
        <location evidence="2">Cytoskeleton</location>
        <location evidence="2">Actin patch</location>
    </subcellularLocation>
    <subcellularLocation>
        <location evidence="1">Endosome membrane</location>
        <topology evidence="1">Peripheral membrane protein</topology>
        <orientation evidence="1">Cytoplasmic side</orientation>
    </subcellularLocation>
</comment>
<evidence type="ECO:0000256" key="4">
    <source>
        <dbReference type="ARBA" id="ARBA00007948"/>
    </source>
</evidence>
<evidence type="ECO:0000256" key="8">
    <source>
        <dbReference type="ARBA" id="ARBA00022583"/>
    </source>
</evidence>
<feature type="compositionally biased region" description="Low complexity" evidence="15">
    <location>
        <begin position="950"/>
        <end position="968"/>
    </location>
</feature>
<dbReference type="PROSITE" id="PS50002">
    <property type="entry name" value="SH3"/>
    <property type="match status" value="2"/>
</dbReference>
<keyword evidence="6 14" id="KW-0728">SH3 domain</keyword>
<dbReference type="InterPro" id="IPR036028">
    <property type="entry name" value="SH3-like_dom_sf"/>
</dbReference>
<dbReference type="Gene3D" id="2.30.30.700">
    <property type="entry name" value="SLA1 homology domain 1"/>
    <property type="match status" value="1"/>
</dbReference>
<dbReference type="SUPFAM" id="SSF50044">
    <property type="entry name" value="SH3-domain"/>
    <property type="match status" value="3"/>
</dbReference>
<feature type="compositionally biased region" description="Basic and acidic residues" evidence="15">
    <location>
        <begin position="453"/>
        <end position="493"/>
    </location>
</feature>
<evidence type="ECO:0000313" key="17">
    <source>
        <dbReference type="EMBL" id="THH29133.1"/>
    </source>
</evidence>
<dbReference type="GO" id="GO:0010008">
    <property type="term" value="C:endosome membrane"/>
    <property type="evidence" value="ECO:0007669"/>
    <property type="project" value="UniProtKB-SubCell"/>
</dbReference>
<keyword evidence="12" id="KW-0009">Actin-binding</keyword>
<dbReference type="AlphaFoldDB" id="A0A4V3XIG7"/>
<evidence type="ECO:0000256" key="10">
    <source>
        <dbReference type="ARBA" id="ARBA00022753"/>
    </source>
</evidence>
<dbReference type="Proteomes" id="UP000308730">
    <property type="component" value="Unassembled WGS sequence"/>
</dbReference>
<dbReference type="InterPro" id="IPR035800">
    <property type="entry name" value="Sla1_SH3_1"/>
</dbReference>